<sequence>MSTESILKVLIMAFAAMFIAAVAWWARKHPNRSKEYPERVRMPKVVPGVGWLFLVVGLLMGLVAFTSDHARDPLAFRIASVAIVVGGVVFVLMYRNFYVAPRDFEVAFRSVLGKEHILHYSDIAHYSFQTLKGQPYLTVKSVNGVKLSLNIRAYDMTPLLRAIDFHQVTGHWPARTEAVGGAAGPEKQPSGN</sequence>
<feature type="transmembrane region" description="Helical" evidence="1">
    <location>
        <begin position="73"/>
        <end position="94"/>
    </location>
</feature>
<keyword evidence="1" id="KW-1133">Transmembrane helix</keyword>
<dbReference type="RefSeq" id="WP_306879172.1">
    <property type="nucleotide sequence ID" value="NZ_JAUSSW010000012.1"/>
</dbReference>
<feature type="transmembrane region" description="Helical" evidence="1">
    <location>
        <begin position="45"/>
        <end position="67"/>
    </location>
</feature>
<comment type="caution">
    <text evidence="2">The sequence shown here is derived from an EMBL/GenBank/DDBJ whole genome shotgun (WGS) entry which is preliminary data.</text>
</comment>
<proteinExistence type="predicted"/>
<protein>
    <recommendedName>
        <fullName evidence="4">PH (Pleckstrin Homology) domain-containing protein</fullName>
    </recommendedName>
</protein>
<evidence type="ECO:0008006" key="4">
    <source>
        <dbReference type="Google" id="ProtNLM"/>
    </source>
</evidence>
<organism evidence="2 3">
    <name type="scientific">Paenarthrobacter nicotinovorans</name>
    <name type="common">Arthrobacter nicotinovorans</name>
    <dbReference type="NCBI Taxonomy" id="29320"/>
    <lineage>
        <taxon>Bacteria</taxon>
        <taxon>Bacillati</taxon>
        <taxon>Actinomycetota</taxon>
        <taxon>Actinomycetes</taxon>
        <taxon>Micrococcales</taxon>
        <taxon>Micrococcaceae</taxon>
        <taxon>Paenarthrobacter</taxon>
    </lineage>
</organism>
<accession>A0ABT9TRT3</accession>
<evidence type="ECO:0000313" key="2">
    <source>
        <dbReference type="EMBL" id="MDQ0103934.1"/>
    </source>
</evidence>
<reference evidence="2 3" key="1">
    <citation type="submission" date="2023-07" db="EMBL/GenBank/DDBJ databases">
        <title>Sorghum-associated microbial communities from plants grown in Nebraska, USA.</title>
        <authorList>
            <person name="Schachtman D."/>
        </authorList>
    </citation>
    <scope>NUCLEOTIDE SEQUENCE [LARGE SCALE GENOMIC DNA]</scope>
    <source>
        <strain evidence="2 3">CC523</strain>
    </source>
</reference>
<keyword evidence="3" id="KW-1185">Reference proteome</keyword>
<keyword evidence="1" id="KW-0472">Membrane</keyword>
<gene>
    <name evidence="2" type="ORF">J2T10_003603</name>
</gene>
<evidence type="ECO:0000256" key="1">
    <source>
        <dbReference type="SAM" id="Phobius"/>
    </source>
</evidence>
<feature type="transmembrane region" description="Helical" evidence="1">
    <location>
        <begin position="6"/>
        <end position="25"/>
    </location>
</feature>
<dbReference type="EMBL" id="JAUSSW010000012">
    <property type="protein sequence ID" value="MDQ0103934.1"/>
    <property type="molecule type" value="Genomic_DNA"/>
</dbReference>
<name>A0ABT9TRT3_PAENI</name>
<keyword evidence="1" id="KW-0812">Transmembrane</keyword>
<dbReference type="Proteomes" id="UP001244563">
    <property type="component" value="Unassembled WGS sequence"/>
</dbReference>
<evidence type="ECO:0000313" key="3">
    <source>
        <dbReference type="Proteomes" id="UP001244563"/>
    </source>
</evidence>